<protein>
    <submittedName>
        <fullName evidence="1">Leucine-rich repeat domain-containing protein</fullName>
    </submittedName>
</protein>
<dbReference type="InterPro" id="IPR026906">
    <property type="entry name" value="LRR_5"/>
</dbReference>
<dbReference type="Proteomes" id="UP001494672">
    <property type="component" value="Unassembled WGS sequence"/>
</dbReference>
<comment type="caution">
    <text evidence="1">The sequence shown here is derived from an EMBL/GenBank/DDBJ whole genome shotgun (WGS) entry which is preliminary data.</text>
</comment>
<gene>
    <name evidence="1" type="ORF">AAAU18_08465</name>
</gene>
<dbReference type="InterPro" id="IPR053139">
    <property type="entry name" value="Surface_bspA-like"/>
</dbReference>
<proteinExistence type="predicted"/>
<dbReference type="SUPFAM" id="SSF52058">
    <property type="entry name" value="L domain-like"/>
    <property type="match status" value="2"/>
</dbReference>
<dbReference type="PANTHER" id="PTHR45661">
    <property type="entry name" value="SURFACE ANTIGEN"/>
    <property type="match status" value="1"/>
</dbReference>
<name>A0ABV1IAF1_9FIRM</name>
<keyword evidence="2" id="KW-1185">Reference proteome</keyword>
<accession>A0ABV1IAF1</accession>
<dbReference type="PANTHER" id="PTHR45661:SF3">
    <property type="entry name" value="IG-LIKE DOMAIN-CONTAINING PROTEIN"/>
    <property type="match status" value="1"/>
</dbReference>
<reference evidence="1 2" key="1">
    <citation type="submission" date="2024-04" db="EMBL/GenBank/DDBJ databases">
        <title>Human intestinal bacterial collection.</title>
        <authorList>
            <person name="Pauvert C."/>
            <person name="Hitch T.C.A."/>
            <person name="Clavel T."/>
        </authorList>
    </citation>
    <scope>NUCLEOTIDE SEQUENCE [LARGE SCALE GENOMIC DNA]</scope>
    <source>
        <strain evidence="1 2">CLA-AA-H181</strain>
    </source>
</reference>
<dbReference type="Pfam" id="PF13306">
    <property type="entry name" value="LRR_5"/>
    <property type="match status" value="3"/>
</dbReference>
<dbReference type="InterPro" id="IPR032675">
    <property type="entry name" value="LRR_dom_sf"/>
</dbReference>
<evidence type="ECO:0000313" key="1">
    <source>
        <dbReference type="EMBL" id="MEQ2592936.1"/>
    </source>
</evidence>
<dbReference type="RefSeq" id="WP_349093158.1">
    <property type="nucleotide sequence ID" value="NZ_JBBNGJ010000005.1"/>
</dbReference>
<evidence type="ECO:0000313" key="2">
    <source>
        <dbReference type="Proteomes" id="UP001494672"/>
    </source>
</evidence>
<organism evidence="1 2">
    <name type="scientific">Coprococcus aceti</name>
    <dbReference type="NCBI Taxonomy" id="2981786"/>
    <lineage>
        <taxon>Bacteria</taxon>
        <taxon>Bacillati</taxon>
        <taxon>Bacillota</taxon>
        <taxon>Clostridia</taxon>
        <taxon>Lachnospirales</taxon>
        <taxon>Lachnospiraceae</taxon>
        <taxon>Coprococcus</taxon>
    </lineage>
</organism>
<dbReference type="Gene3D" id="3.80.10.10">
    <property type="entry name" value="Ribonuclease Inhibitor"/>
    <property type="match status" value="2"/>
</dbReference>
<dbReference type="EMBL" id="JBBNGJ010000005">
    <property type="protein sequence ID" value="MEQ2592936.1"/>
    <property type="molecule type" value="Genomic_DNA"/>
</dbReference>
<sequence>MKKIINVIWVLLILGAVLDGTQMRVKAGNLVYGDYEYSQNPSDKTISIIKYNGKDSEVEIPQKINGMNVVSISEEAFQFNDTIVDVVIPEGVTGIGSSAFSCCSNLKQVSFPDSLEKIGFTAFYNCESLENIYIPENVNTIATEAFSGCSNIKKIQVAVNNKVFDSRNNCNAVINTSNDELIVGCMNTRLEYGLKRIGQCAFRNVTGLYEINVPSSVASIGESAFYGCINLHNISLSENLQKIGERAFGSCEGITSIELPDGLKEIGSYVFSFCGNLKSIYIPASVERMGAMVFDEHSDDLIIRCYRWSNAYKYAIDCSIQYEVLEVVKTDISDAIIQGIEDKTYDGAFQKQRSITIFLNGIQLQEGRDYTLTYENNKNPGKAKIIISGIENYTGTIDRYFYIIKPIVDIGKIYDVDIIGIPKSVIYEGGRITFQNVQVKVEGTVLNEKTDYILTYNNNINVGNASIVITGKGDYSGTIKKNFLIKSRDISLKNNQISVCGVPDSDIYTGKTCVYPEIVVKCGNTIMKVGKDYTIGYHNNKNIGIAKVIISGKGNYSGSIAKRVKIRIQTGKVYNVGNLKYRVTDSRLDGCGMVSLTGAASRKNSKKIVKLIIPNNVVIGGVRFSVVSIGDNAFREYVNIKSVSIGSNVKSIGKRAFYGCRMLSSVKIGNNVCVINERALAGCSELKRLTITTTKLTINSVRAGALKGVNSKIVIRVPVRKLKEYKKILTLRGVSKKAKIIK</sequence>